<dbReference type="PROSITE" id="PS50966">
    <property type="entry name" value="ZF_SWIM"/>
    <property type="match status" value="1"/>
</dbReference>
<evidence type="ECO:0000256" key="11">
    <source>
        <dbReference type="PROSITE-ProRule" id="PRU00325"/>
    </source>
</evidence>
<feature type="domain" description="SWIM-type" evidence="15">
    <location>
        <begin position="1931"/>
        <end position="1982"/>
    </location>
</feature>
<dbReference type="Pfam" id="PF00931">
    <property type="entry name" value="NB-ARC"/>
    <property type="match status" value="1"/>
</dbReference>
<dbReference type="Gramene" id="OMERI10G11810.1">
    <property type="protein sequence ID" value="OMERI10G11810.1"/>
    <property type="gene ID" value="OMERI10G11810"/>
</dbReference>
<dbReference type="Pfam" id="PF02902">
    <property type="entry name" value="Peptidase_C48"/>
    <property type="match status" value="1"/>
</dbReference>
<evidence type="ECO:0000259" key="14">
    <source>
        <dbReference type="PROSITE" id="PS50600"/>
    </source>
</evidence>
<feature type="region of interest" description="Disordered" evidence="12">
    <location>
        <begin position="2198"/>
        <end position="2218"/>
    </location>
</feature>
<dbReference type="eggNOG" id="KOG4658">
    <property type="taxonomic scope" value="Eukaryota"/>
</dbReference>
<evidence type="ECO:0000256" key="9">
    <source>
        <dbReference type="ARBA" id="ARBA00022840"/>
    </source>
</evidence>
<dbReference type="STRING" id="40149.A0A0E0EZP9"/>
<dbReference type="PANTHER" id="PTHR36766">
    <property type="entry name" value="PLANT BROAD-SPECTRUM MILDEW RESISTANCE PROTEIN RPW8"/>
    <property type="match status" value="1"/>
</dbReference>
<dbReference type="SUPFAM" id="SSF54001">
    <property type="entry name" value="Cysteine proteinases"/>
    <property type="match status" value="1"/>
</dbReference>
<dbReference type="InterPro" id="IPR036388">
    <property type="entry name" value="WH-like_DNA-bd_sf"/>
</dbReference>
<feature type="region of interest" description="Disordered" evidence="12">
    <location>
        <begin position="147"/>
        <end position="168"/>
    </location>
</feature>
<evidence type="ECO:0000256" key="7">
    <source>
        <dbReference type="ARBA" id="ARBA00022801"/>
    </source>
</evidence>
<dbReference type="InterPro" id="IPR032675">
    <property type="entry name" value="LRR_dom_sf"/>
</dbReference>
<evidence type="ECO:0000313" key="17">
    <source>
        <dbReference type="Proteomes" id="UP000008021"/>
    </source>
</evidence>
<keyword evidence="11" id="KW-0479">Metal-binding</keyword>
<evidence type="ECO:0000256" key="6">
    <source>
        <dbReference type="ARBA" id="ARBA00022741"/>
    </source>
</evidence>
<dbReference type="InterPro" id="IPR018289">
    <property type="entry name" value="MULE_transposase_dom"/>
</dbReference>
<dbReference type="InterPro" id="IPR007527">
    <property type="entry name" value="Znf_SWIM"/>
</dbReference>
<keyword evidence="3" id="KW-0433">Leucine-rich repeat</keyword>
<reference evidence="16" key="2">
    <citation type="submission" date="2018-05" db="EMBL/GenBank/DDBJ databases">
        <title>OmerRS3 (Oryza meridionalis Reference Sequence Version 3).</title>
        <authorList>
            <person name="Zhang J."/>
            <person name="Kudrna D."/>
            <person name="Lee S."/>
            <person name="Talag J."/>
            <person name="Welchert J."/>
            <person name="Wing R.A."/>
        </authorList>
    </citation>
    <scope>NUCLEOTIDE SEQUENCE [LARGE SCALE GENOMIC DNA]</scope>
    <source>
        <strain evidence="16">cv. OR44</strain>
    </source>
</reference>
<dbReference type="PRINTS" id="PR00364">
    <property type="entry name" value="DISEASERSIST"/>
</dbReference>
<evidence type="ECO:0000256" key="10">
    <source>
        <dbReference type="ARBA" id="ARBA00023054"/>
    </source>
</evidence>
<dbReference type="Pfam" id="PF18052">
    <property type="entry name" value="Rx_N"/>
    <property type="match status" value="1"/>
</dbReference>
<dbReference type="GO" id="GO:0006508">
    <property type="term" value="P:proteolysis"/>
    <property type="evidence" value="ECO:0007669"/>
    <property type="project" value="UniProtKB-KW"/>
</dbReference>
<keyword evidence="11" id="KW-0863">Zinc-finger</keyword>
<dbReference type="InterPro" id="IPR055414">
    <property type="entry name" value="LRR_R13L4/SHOC2-like"/>
</dbReference>
<dbReference type="PANTHER" id="PTHR36766:SF40">
    <property type="entry name" value="DISEASE RESISTANCE PROTEIN RGA3"/>
    <property type="match status" value="1"/>
</dbReference>
<dbReference type="Gene3D" id="1.10.10.10">
    <property type="entry name" value="Winged helix-like DNA-binding domain superfamily/Winged helix DNA-binding domain"/>
    <property type="match status" value="1"/>
</dbReference>
<evidence type="ECO:0000256" key="8">
    <source>
        <dbReference type="ARBA" id="ARBA00022821"/>
    </source>
</evidence>
<evidence type="ECO:0000259" key="15">
    <source>
        <dbReference type="PROSITE" id="PS50966"/>
    </source>
</evidence>
<dbReference type="Proteomes" id="UP000008021">
    <property type="component" value="Chromosome 10"/>
</dbReference>
<evidence type="ECO:0000256" key="12">
    <source>
        <dbReference type="SAM" id="MobiDB-lite"/>
    </source>
</evidence>
<dbReference type="Gene3D" id="3.40.50.300">
    <property type="entry name" value="P-loop containing nucleotide triphosphate hydrolases"/>
    <property type="match status" value="1"/>
</dbReference>
<comment type="similarity">
    <text evidence="1">Belongs to the peptidase C48 family.</text>
</comment>
<evidence type="ECO:0000256" key="1">
    <source>
        <dbReference type="ARBA" id="ARBA00005234"/>
    </source>
</evidence>
<dbReference type="GO" id="GO:0008234">
    <property type="term" value="F:cysteine-type peptidase activity"/>
    <property type="evidence" value="ECO:0007669"/>
    <property type="project" value="InterPro"/>
</dbReference>
<evidence type="ECO:0000256" key="13">
    <source>
        <dbReference type="SAM" id="SignalP"/>
    </source>
</evidence>
<dbReference type="PROSITE" id="PS50600">
    <property type="entry name" value="ULP_PROTEASE"/>
    <property type="match status" value="1"/>
</dbReference>
<dbReference type="GO" id="GO:0043531">
    <property type="term" value="F:ADP binding"/>
    <property type="evidence" value="ECO:0007669"/>
    <property type="project" value="InterPro"/>
</dbReference>
<comment type="similarity">
    <text evidence="2">Belongs to the disease resistance NB-LRR family.</text>
</comment>
<keyword evidence="13" id="KW-0732">Signal</keyword>
<accession>A0A0E0EZP9</accession>
<evidence type="ECO:0000256" key="2">
    <source>
        <dbReference type="ARBA" id="ARBA00008894"/>
    </source>
</evidence>
<dbReference type="Pfam" id="PF23559">
    <property type="entry name" value="WHD_DRP"/>
    <property type="match status" value="1"/>
</dbReference>
<feature type="chain" id="PRO_5012294382" description="SWIM-type domain-containing protein" evidence="13">
    <location>
        <begin position="16"/>
        <end position="2573"/>
    </location>
</feature>
<reference evidence="16" key="1">
    <citation type="submission" date="2015-04" db="UniProtKB">
        <authorList>
            <consortium name="EnsemblPlants"/>
        </authorList>
    </citation>
    <scope>IDENTIFICATION</scope>
</reference>
<keyword evidence="5" id="KW-0677">Repeat</keyword>
<dbReference type="Pfam" id="PF23598">
    <property type="entry name" value="LRR_14"/>
    <property type="match status" value="1"/>
</dbReference>
<evidence type="ECO:0000256" key="3">
    <source>
        <dbReference type="ARBA" id="ARBA00022614"/>
    </source>
</evidence>
<feature type="domain" description="Ubiquitin-like protease family profile" evidence="14">
    <location>
        <begin position="2325"/>
        <end position="2517"/>
    </location>
</feature>
<keyword evidence="6" id="KW-0547">Nucleotide-binding</keyword>
<keyword evidence="17" id="KW-1185">Reference proteome</keyword>
<proteinExistence type="inferred from homology"/>
<dbReference type="GO" id="GO:0006952">
    <property type="term" value="P:defense response"/>
    <property type="evidence" value="ECO:0007669"/>
    <property type="project" value="UniProtKB-KW"/>
</dbReference>
<evidence type="ECO:0008006" key="18">
    <source>
        <dbReference type="Google" id="ProtNLM"/>
    </source>
</evidence>
<keyword evidence="8" id="KW-0611">Plant defense</keyword>
<protein>
    <recommendedName>
        <fullName evidence="18">SWIM-type domain-containing protein</fullName>
    </recommendedName>
</protein>
<keyword evidence="4" id="KW-0645">Protease</keyword>
<dbReference type="InterPro" id="IPR056789">
    <property type="entry name" value="LRR_R13L1-DRL21"/>
</dbReference>
<organism evidence="16">
    <name type="scientific">Oryza meridionalis</name>
    <dbReference type="NCBI Taxonomy" id="40149"/>
    <lineage>
        <taxon>Eukaryota</taxon>
        <taxon>Viridiplantae</taxon>
        <taxon>Streptophyta</taxon>
        <taxon>Embryophyta</taxon>
        <taxon>Tracheophyta</taxon>
        <taxon>Spermatophyta</taxon>
        <taxon>Magnoliopsida</taxon>
        <taxon>Liliopsida</taxon>
        <taxon>Poales</taxon>
        <taxon>Poaceae</taxon>
        <taxon>BOP clade</taxon>
        <taxon>Oryzoideae</taxon>
        <taxon>Oryzeae</taxon>
        <taxon>Oryzinae</taxon>
        <taxon>Oryza</taxon>
    </lineage>
</organism>
<keyword evidence="9" id="KW-0067">ATP-binding</keyword>
<dbReference type="Gene3D" id="1.20.5.4130">
    <property type="match status" value="1"/>
</dbReference>
<dbReference type="EnsemblPlants" id="OMERI10G11810.1">
    <property type="protein sequence ID" value="OMERI10G11810.1"/>
    <property type="gene ID" value="OMERI10G11810"/>
</dbReference>
<dbReference type="InterPro" id="IPR041118">
    <property type="entry name" value="Rx_N"/>
</dbReference>
<sequence length="2573" mass="295895">MAGAVLSAFLQVLFQTAMELLKKELEFGRDIDNEGQKLMSNMEMIQAVLRGGEKMKFDDVQRHWFSDLKDVGYDAMDVLDEYFYEVQRREVIHLPRLRNHTLSSALNPSRLIFRSNIEKKIKYIAGKIDDLKNKRLTFQVEVHDQTDQQHEGSMCNRSTSLPPISPCGRENDQERIVNMLLQRDLKPNIAVLPILGEAYIGKTTVAQLIINDKRVSRHFDVRIWAHVSPDFNIKRISASILESIYDKPHYDNLDTLQKRIQKRLRGKRFLLVLDDYWTENWHDWEDLKRPLLKASAGSKVIVTTWSGAVAKLLGMDLTYQLKPLSSEDCWSLFRRCALGVEVKEYNSGDFLDRLKMEVLQKCDGVPFIAASLGHRLHQEKDKTKWVAILQKEIWDANPNDFIRARQLSYAQLYSHLKPCFAYCSIIPWEFQFEEEWLIKHWMAHGFIQSQPGDVARATGSCYFRTLVEQSFFQRELVHHGGERHRYSMSRMMHELALHVSTDECYILGSPGEVPKKVRAVRHLTVLLDKFANPNMFETISQYKHLHTLLVTGGTSYELSIPKNILNSTLKKLRLLELDNIKITKLPKSIGNLIHLRCLMLQGSKIRKLPESICSLYNLQTLCLRNCYDLEKLPRRIKYLHKLRHIDLHLDDPSPDIHGLKDMPVDIGLLTDLQTLSRFVTSKRDILNNHSSIKELDKLDNLCGELLISNLHVVKDAQEAVQAHLASKQFLQKMELSWKGNNKQAEQILEQLKPPSGIKELTISGYTGISCPIWLGSESYTNLVTLSLYDFKSCTVVPSLWLLPLLENLHIKGWDALVKFCGSSSASFQALKKLHFERMDSLKQWDGDERSAFPALTELVVDNCPMLEQPKFPGLQNFPSLTSANIIASGKFIWGSWRSLSCLTSITLRKLPTEHIPQHIPPGLGQLRFLRHLKIIRCEQLVCMPEDWPPCNLIRFSVKHCPQLLQLPNGLQRLQELEDMEIVGCGKLTCLPEMRKLTSLERLEISECGSIQSLPSKGLPKKLQFFSINKCHGLTCLPEMIKLTSLERLEISECGSIQSLPSKVSEFENIKDGSFKQGEEWCLNIRCDMVKILRWDLDKAYIFLDRTNARKIRHLTVDLNKQVNHNMFDVIREGKYLRTLIVVGSSENCVPRIFNDFGEKFPRFVISKTSTLSIHTCKNGIGEWANLNNLNGELLISGLEHVNDMEEAVHAHLASKKFLEKVGLSWSGSNEQAEQIMEHLKPPTTIKELTISGYAGMYPRLLGSPDYKKLVTLDQGLKFRFKISKISKCTVVPCLGLLPLLENLSIKGWDGLVSMNCSQFCGSNTASFRSLKKLHLERLDMLHRWDGDGTCSFPSLLELVVKKCQKLELVAHKLPSLTKITVEGSPSFCGLWNFPTLTHVDVTASGEWIWGSWSSLSPPISITLSKLPTVRIPSGLRWLPSSLQRLDISHCEHLESMPEDWRPCNLNHFSIRHCPRLREIPGGIQRLRALEGLEIIDCGGLTCLPDLDGLTSLLRMEISNCCSIQFLPYLPSSMQFLSKLFMGEDRADNFRTLEEEEEYRTITAMRFKTEDDGFKFYNSYAKEKGFSIRLDKKKGDWIVVKYVAKHNHSLAKPDEVAFLRSHRNISDAQKAIVMELRDVGLRQNQVMNVMERRHGGFESTGFMSRDLYNYFNRMKKKQILGGDADHVIKYMQARQKDDMEYFFEYETDEAGRLKRLFWSDPQSRIDYDVFGDVVVFDSTYRVNKYNLPFIPFVGVNHHGSTVIFACAIVADEKVATYEWILKQFLDCMCQKHPKGLITDGDNAMRRAIASVMPHSEHRLCTWHIEQNMKSLRKNWVEFKVVHKVGEDNQWLMRMYNLRKKWAAAYTKEHREAELDSKASQSVPFTSNEASLIEKDAARLFTPSIFKKVKIEISKSIDWEVIDYIDEDTVHRYVICLKENPDKIKILNCSYEDSFLKTLSCPCRKLECESLPCHHIFAVPFHLKLDAIPKFCVERRWTVQAKNVFPSDRYGEAYTWSDQMERYRRLRSFGSEVLLKCSMSKECTLKVMEMLEQLDIETEGCEQKDIDLTLRGHVAAQSLRTDIASRDLVHDPMEIVPKGAPTKRLRGFMEKRVRRCGYCRQAGHTIRCCPIYLSSYIKYSTLPTNVDLIMNQLLQIQKSCQFLDNKISTKLISIEGVCLENKRDIQEMKLKICKPSRSKKTDIAAGPSKHQFKSENQHRANEDDLKETTNADEIHAIGTANLPYIIQSDDESLVEPKQLSTIAGKVRRPDGRVIKPTHISQTDFIYYKRNFAHKEQTTEDLSLMEQVTLRYLSKCEDDKSLSCIAGINLFSQFLRPLIQPKDAPAKSKWLSGSVIDAYVQIIMDMQSEMPRGQGTAFLETDAHCQQWKMNGENKGTTSKRYRQQRADSAIKYLDHEMIFLPLLRNSDHWYVAVINGAKEKIQILDSMRMDKSNYAADKDLNNTIKGIDKYLNYTSKENVSTSKWKNKKITSWPISPMQVPQQKDSWSCGLYTLRCMEHWNGKDLAPEYHAMNTTTTFRAKLPSILINSSMNEVIEVQDELKRLEALEGQDNISQI</sequence>
<keyword evidence="7" id="KW-0378">Hydrolase</keyword>
<feature type="signal peptide" evidence="13">
    <location>
        <begin position="1"/>
        <end position="15"/>
    </location>
</feature>
<dbReference type="Gene3D" id="3.80.10.10">
    <property type="entry name" value="Ribonuclease Inhibitor"/>
    <property type="match status" value="4"/>
</dbReference>
<dbReference type="InterPro" id="IPR002182">
    <property type="entry name" value="NB-ARC"/>
</dbReference>
<keyword evidence="11" id="KW-0862">Zinc</keyword>
<dbReference type="SUPFAM" id="SSF52047">
    <property type="entry name" value="RNI-like"/>
    <property type="match status" value="2"/>
</dbReference>
<dbReference type="InterPro" id="IPR038765">
    <property type="entry name" value="Papain-like_cys_pep_sf"/>
</dbReference>
<evidence type="ECO:0000256" key="5">
    <source>
        <dbReference type="ARBA" id="ARBA00022737"/>
    </source>
</evidence>
<evidence type="ECO:0000313" key="16">
    <source>
        <dbReference type="EnsemblPlants" id="OMERI10G11810.1"/>
    </source>
</evidence>
<dbReference type="Gene3D" id="3.40.395.10">
    <property type="entry name" value="Adenoviral Proteinase, Chain A"/>
    <property type="match status" value="1"/>
</dbReference>
<dbReference type="GO" id="GO:0005524">
    <property type="term" value="F:ATP binding"/>
    <property type="evidence" value="ECO:0007669"/>
    <property type="project" value="UniProtKB-KW"/>
</dbReference>
<dbReference type="GO" id="GO:0051707">
    <property type="term" value="P:response to other organism"/>
    <property type="evidence" value="ECO:0007669"/>
    <property type="project" value="UniProtKB-ARBA"/>
</dbReference>
<evidence type="ECO:0000256" key="4">
    <source>
        <dbReference type="ARBA" id="ARBA00022670"/>
    </source>
</evidence>
<dbReference type="GO" id="GO:0008270">
    <property type="term" value="F:zinc ion binding"/>
    <property type="evidence" value="ECO:0007669"/>
    <property type="project" value="UniProtKB-KW"/>
</dbReference>
<dbReference type="InterPro" id="IPR027417">
    <property type="entry name" value="P-loop_NTPase"/>
</dbReference>
<dbReference type="SUPFAM" id="SSF52058">
    <property type="entry name" value="L domain-like"/>
    <property type="match status" value="2"/>
</dbReference>
<dbReference type="InterPro" id="IPR058922">
    <property type="entry name" value="WHD_DRP"/>
</dbReference>
<dbReference type="InterPro" id="IPR003653">
    <property type="entry name" value="Peptidase_C48_C"/>
</dbReference>
<keyword evidence="10" id="KW-0175">Coiled coil</keyword>
<dbReference type="Pfam" id="PF10551">
    <property type="entry name" value="MULE"/>
    <property type="match status" value="1"/>
</dbReference>
<name>A0A0E0EZP9_9ORYZ</name>
<dbReference type="HOGENOM" id="CLU_228032_0_0_1"/>
<dbReference type="SUPFAM" id="SSF52540">
    <property type="entry name" value="P-loop containing nucleoside triphosphate hydrolases"/>
    <property type="match status" value="1"/>
</dbReference>
<dbReference type="Pfam" id="PF25019">
    <property type="entry name" value="LRR_R13L1-DRL21"/>
    <property type="match status" value="2"/>
</dbReference>